<sequence length="423" mass="49473">MLSNLSKRMRHAIQLMRHSFDTAYSVVRSTWNELYQQLVQWRERPSFDWNRAAAKRAEEQASRLLNEKVRQQGTVSSFRERGDTEFSAEEWRIIRQIQSSVRTANRNNITRTAAYARIYQSYPELHWALLAHMVSRNGGWSMTDLQGEWLPRIMSANHRLWTYRVLERSNALIFHDAYPQLLLYAASRRAGKSLFHLLPAFGVSAFMTPFWDGFWVQQTSSLLTTALIINEQNVIEGRVMRNPTYRAHVLNEWDFQLHGWLQMNQVIFPLGVPSPREEEAIPLVGLNLENFTDLDERIAFGEKLYALLFHTPHIYNQAVRFMRAAPHTGSRADYWPHRFVKQAIPPDRTELSVTYRAYSPALTDVWKDEPARQIEEGDWFIDERMYRHLQPISAPLQADMTSSHDRLWRETASLAGFIHPSKG</sequence>
<organism evidence="1 2">
    <name type="scientific">Paenibacillus alvei</name>
    <name type="common">Bacillus alvei</name>
    <dbReference type="NCBI Taxonomy" id="44250"/>
    <lineage>
        <taxon>Bacteria</taxon>
        <taxon>Bacillati</taxon>
        <taxon>Bacillota</taxon>
        <taxon>Bacilli</taxon>
        <taxon>Bacillales</taxon>
        <taxon>Paenibacillaceae</taxon>
        <taxon>Paenibacillus</taxon>
    </lineage>
</organism>
<dbReference type="Pfam" id="PF10720">
    <property type="entry name" value="DUF2515"/>
    <property type="match status" value="1"/>
</dbReference>
<evidence type="ECO:0000313" key="2">
    <source>
        <dbReference type="Proteomes" id="UP000304148"/>
    </source>
</evidence>
<protein>
    <recommendedName>
        <fullName evidence="3">DUF2515 domain-containing protein</fullName>
    </recommendedName>
</protein>
<accession>A0A383R516</accession>
<evidence type="ECO:0000313" key="1">
    <source>
        <dbReference type="EMBL" id="SYX82050.1"/>
    </source>
</evidence>
<dbReference type="RefSeq" id="WP_138184534.1">
    <property type="nucleotide sequence ID" value="NZ_LS992241.1"/>
</dbReference>
<dbReference type="InterPro" id="IPR019658">
    <property type="entry name" value="DUF2515"/>
</dbReference>
<gene>
    <name evidence="1" type="ORF">PBLR_10470</name>
</gene>
<evidence type="ECO:0008006" key="3">
    <source>
        <dbReference type="Google" id="ProtNLM"/>
    </source>
</evidence>
<dbReference type="Proteomes" id="UP000304148">
    <property type="component" value="Chromosome"/>
</dbReference>
<proteinExistence type="predicted"/>
<name>A0A383R516_PAEAL</name>
<reference evidence="2" key="1">
    <citation type="submission" date="2018-08" db="EMBL/GenBank/DDBJ databases">
        <authorList>
            <person name="Chevrot R."/>
        </authorList>
    </citation>
    <scope>NUCLEOTIDE SEQUENCE [LARGE SCALE GENOMIC DNA]</scope>
</reference>
<dbReference type="AlphaFoldDB" id="A0A383R516"/>
<dbReference type="EMBL" id="LS992241">
    <property type="protein sequence ID" value="SYX82050.1"/>
    <property type="molecule type" value="Genomic_DNA"/>
</dbReference>